<sequence>MVNMPRLYSLSCGYLSLGSSRCKSQPMAATPAYQRYQTANPYEQEFGYSRAVRRGPFIFVSGTTSIDPASGKLLHPESAYEQARTIFAEIFKAIGALGGTKADVVRVRMREVRLAGGEGGNRGRRGRFVKTRYHDQCNVLRITKDRWNDLHYKLKIRYDGGYVNGVSGVYSSCRWLLKGPSYLFKKKSIAFRTSLSHALRMFAQWTTVSAWGGIHDGVYPLATAAIIKPLSLKVACTAPGGDRLRMEYLMKGAANEAVTVRRILALEVWKCERGCGACACPVPRRRAPLWRSSVHTVLPILANHLLEQSDVSS</sequence>
<dbReference type="PANTHER" id="PTHR43857">
    <property type="entry name" value="BLR7761 PROTEIN"/>
    <property type="match status" value="1"/>
</dbReference>
<dbReference type="SUPFAM" id="SSF55298">
    <property type="entry name" value="YjgF-like"/>
    <property type="match status" value="1"/>
</dbReference>
<comment type="caution">
    <text evidence="1">The sequence shown here is derived from an EMBL/GenBank/DDBJ whole genome shotgun (WGS) entry which is preliminary data.</text>
</comment>
<dbReference type="InterPro" id="IPR006175">
    <property type="entry name" value="YjgF/YER057c/UK114"/>
</dbReference>
<dbReference type="OrthoDB" id="686384at2759"/>
<gene>
    <name evidence="1" type="ORF">A0H81_12169</name>
</gene>
<evidence type="ECO:0000313" key="2">
    <source>
        <dbReference type="Proteomes" id="UP000092993"/>
    </source>
</evidence>
<keyword evidence="2" id="KW-1185">Reference proteome</keyword>
<accession>A0A1C7LT61</accession>
<dbReference type="Pfam" id="PF01042">
    <property type="entry name" value="Ribonuc_L-PSP"/>
    <property type="match status" value="1"/>
</dbReference>
<name>A0A1C7LT61_GRIFR</name>
<protein>
    <submittedName>
        <fullName evidence="1">Uncharacterized protein</fullName>
    </submittedName>
</protein>
<dbReference type="Proteomes" id="UP000092993">
    <property type="component" value="Unassembled WGS sequence"/>
</dbReference>
<organism evidence="1 2">
    <name type="scientific">Grifola frondosa</name>
    <name type="common">Maitake</name>
    <name type="synonym">Polyporus frondosus</name>
    <dbReference type="NCBI Taxonomy" id="5627"/>
    <lineage>
        <taxon>Eukaryota</taxon>
        <taxon>Fungi</taxon>
        <taxon>Dikarya</taxon>
        <taxon>Basidiomycota</taxon>
        <taxon>Agaricomycotina</taxon>
        <taxon>Agaricomycetes</taxon>
        <taxon>Polyporales</taxon>
        <taxon>Grifolaceae</taxon>
        <taxon>Grifola</taxon>
    </lineage>
</organism>
<dbReference type="Gene3D" id="3.30.1330.40">
    <property type="entry name" value="RutC-like"/>
    <property type="match status" value="1"/>
</dbReference>
<dbReference type="PANTHER" id="PTHR43857:SF1">
    <property type="entry name" value="YJGH FAMILY PROTEIN"/>
    <property type="match status" value="1"/>
</dbReference>
<proteinExistence type="predicted"/>
<reference evidence="1 2" key="1">
    <citation type="submission" date="2016-03" db="EMBL/GenBank/DDBJ databases">
        <title>Whole genome sequencing of Grifola frondosa 9006-11.</title>
        <authorList>
            <person name="Min B."/>
            <person name="Park H."/>
            <person name="Kim J.-G."/>
            <person name="Cho H."/>
            <person name="Oh Y.-L."/>
            <person name="Kong W.-S."/>
            <person name="Choi I.-G."/>
        </authorList>
    </citation>
    <scope>NUCLEOTIDE SEQUENCE [LARGE SCALE GENOMIC DNA]</scope>
    <source>
        <strain evidence="1 2">9006-11</strain>
    </source>
</reference>
<evidence type="ECO:0000313" key="1">
    <source>
        <dbReference type="EMBL" id="OBZ67718.1"/>
    </source>
</evidence>
<dbReference type="EMBL" id="LUGG01000023">
    <property type="protein sequence ID" value="OBZ67718.1"/>
    <property type="molecule type" value="Genomic_DNA"/>
</dbReference>
<dbReference type="STRING" id="5627.A0A1C7LT61"/>
<dbReference type="InterPro" id="IPR035959">
    <property type="entry name" value="RutC-like_sf"/>
</dbReference>
<dbReference type="AlphaFoldDB" id="A0A1C7LT61"/>